<evidence type="ECO:0000256" key="1">
    <source>
        <dbReference type="SAM" id="MobiDB-lite"/>
    </source>
</evidence>
<dbReference type="EMBL" id="NRDI02000003">
    <property type="protein sequence ID" value="KAI1517498.1"/>
    <property type="molecule type" value="Genomic_DNA"/>
</dbReference>
<evidence type="ECO:0000313" key="3">
    <source>
        <dbReference type="Proteomes" id="UP000249757"/>
    </source>
</evidence>
<dbReference type="OMA" id="MCDRFTA"/>
<comment type="caution">
    <text evidence="2">The sequence shown here is derived from an EMBL/GenBank/DDBJ whole genome shotgun (WGS) entry which is preliminary data.</text>
</comment>
<feature type="region of interest" description="Disordered" evidence="1">
    <location>
        <begin position="312"/>
        <end position="364"/>
    </location>
</feature>
<organism evidence="2 3">
    <name type="scientific">Pyrenophora tritici-repentis</name>
    <dbReference type="NCBI Taxonomy" id="45151"/>
    <lineage>
        <taxon>Eukaryota</taxon>
        <taxon>Fungi</taxon>
        <taxon>Dikarya</taxon>
        <taxon>Ascomycota</taxon>
        <taxon>Pezizomycotina</taxon>
        <taxon>Dothideomycetes</taxon>
        <taxon>Pleosporomycetidae</taxon>
        <taxon>Pleosporales</taxon>
        <taxon>Pleosporineae</taxon>
        <taxon>Pleosporaceae</taxon>
        <taxon>Pyrenophora</taxon>
    </lineage>
</organism>
<feature type="compositionally biased region" description="Low complexity" evidence="1">
    <location>
        <begin position="275"/>
        <end position="290"/>
    </location>
</feature>
<name>A0A922T2G3_9PLEO</name>
<reference evidence="3" key="1">
    <citation type="journal article" date="2022" name="Microb. Genom.">
        <title>A global pangenome for the wheat fungal pathogen Pyrenophora tritici-repentis and prediction of effector protein structural homology.</title>
        <authorList>
            <person name="Moolhuijzen P.M."/>
            <person name="See P.T."/>
            <person name="Shi G."/>
            <person name="Powell H.R."/>
            <person name="Cockram J."/>
            <person name="Jorgensen L.N."/>
            <person name="Benslimane H."/>
            <person name="Strelkov S.E."/>
            <person name="Turner J."/>
            <person name="Liu Z."/>
            <person name="Moffat C.S."/>
        </authorList>
    </citation>
    <scope>NUCLEOTIDE SEQUENCE [LARGE SCALE GENOMIC DNA]</scope>
</reference>
<sequence>MATVPEDSSAPAIRFKRRKIAHPKRAVTEDDAPTVSILQSPDAATRNEAQSPPAQAKDGDEEEEESVLNLKEILRNRRRPRDRLREAKRTTEEPSSELVGQDHVPRPDQYTSRFVAQTGQVVDQHDKQMSEYVEARMAEKNYRQYGWPIPKHLQATVAAIAPDLKPSFADTALKKGLVTADAPVDTEHSNRLAAGQGKLQEVDLGPQAAARSEEAWKRLHSGESAETPTSTKPWKNKYGYAWRKPRRNGKTDEDVRRDKMVEAVLSEAKLSYFDTTTPSTLPTTNPSSNSMHNPTNEDALVERFRTEYFESMEAKHQMRKPPAAPVKGAPPVMAGPKLGGSKSARAKMHKAQQDEAAAKKGKIR</sequence>
<dbReference type="Proteomes" id="UP000249757">
    <property type="component" value="Unassembled WGS sequence"/>
</dbReference>
<evidence type="ECO:0000313" key="2">
    <source>
        <dbReference type="EMBL" id="KAI1517498.1"/>
    </source>
</evidence>
<feature type="region of interest" description="Disordered" evidence="1">
    <location>
        <begin position="1"/>
        <end position="107"/>
    </location>
</feature>
<protein>
    <submittedName>
        <fullName evidence="2">Hep-59 domain containing protein</fullName>
    </submittedName>
</protein>
<gene>
    <name evidence="2" type="ORF">Ptr86124_002799</name>
</gene>
<feature type="compositionally biased region" description="Basic residues" evidence="1">
    <location>
        <begin position="14"/>
        <end position="25"/>
    </location>
</feature>
<proteinExistence type="predicted"/>
<dbReference type="Pfam" id="PF07052">
    <property type="entry name" value="Hep_59"/>
    <property type="match status" value="1"/>
</dbReference>
<accession>A0A922T2G3</accession>
<feature type="compositionally biased region" description="Basic and acidic residues" evidence="1">
    <location>
        <begin position="211"/>
        <end position="223"/>
    </location>
</feature>
<dbReference type="OrthoDB" id="5627at2759"/>
<feature type="region of interest" description="Disordered" evidence="1">
    <location>
        <begin position="205"/>
        <end position="232"/>
    </location>
</feature>
<feature type="compositionally biased region" description="Basic and acidic residues" evidence="1">
    <location>
        <begin position="83"/>
        <end position="92"/>
    </location>
</feature>
<feature type="region of interest" description="Disordered" evidence="1">
    <location>
        <begin position="275"/>
        <end position="294"/>
    </location>
</feature>
<feature type="compositionally biased region" description="Low complexity" evidence="1">
    <location>
        <begin position="325"/>
        <end position="336"/>
    </location>
</feature>
<dbReference type="AlphaFoldDB" id="A0A922T2G3"/>
<keyword evidence="3" id="KW-1185">Reference proteome</keyword>
<dbReference type="InterPro" id="IPR010756">
    <property type="entry name" value="Tls1-like"/>
</dbReference>